<proteinExistence type="predicted"/>
<dbReference type="AlphaFoldDB" id="A0AA96JUE2"/>
<dbReference type="RefSeq" id="WP_312741381.1">
    <property type="nucleotide sequence ID" value="NZ_CP116968.1"/>
</dbReference>
<name>A0AA96JUE2_9BACT</name>
<accession>A0AA96JUE2</accession>
<gene>
    <name evidence="1" type="ORF">PQG83_12200</name>
</gene>
<protein>
    <submittedName>
        <fullName evidence="1">Uncharacterized protein</fullName>
    </submittedName>
</protein>
<evidence type="ECO:0000313" key="1">
    <source>
        <dbReference type="EMBL" id="WNM60523.1"/>
    </source>
</evidence>
<sequence length="527" mass="58182">MPQVEPSVMLNSIMGKIYNVLTNGDDTVPKSEDNFFSWCTPGLAVEPDDFDFLTQGLTGVVKKKALKDMVIEGGAGEGESNQPELTPAVLEGLRAQDASKQYMNAESFARLVDFVPDLAATTNNQFAAMSIMNNEGSLSERFEYILRMSQIMETKLDEKTKEKIEKFRGLLSTTRVKKNLVTDEEVEVSEPSALVNLYNQKMTEYEAAALAYNSARIDALTADNVKAVHYWGMNANILRNRVKAAMGDWVSNGYKNDYEGINAFIDQVMRRDMALLKAQYQDDLEKARITGMSSGSDFFYTSLVPSNPMQAAGWTNFSFQSSDYNNSSNSSYQMKRSKTSAGGGWLGIFGGGASASNASGQSESKITFDSNQFYMNFSITQCQIVRPWFKTSFINSKLWRFDQNNPESSKQIVSDGGKPATGLCPAYPTAIIFIKDLVIGFRNSSGFSEAAQSWQRSSASGGGAVHFGPFHFGGSHGRSSASGERSSKFHYDSEKQEMRVPGHQIIGFKCHVLPKSPDPLSEITDWI</sequence>
<reference evidence="1 2" key="1">
    <citation type="submission" date="2023-01" db="EMBL/GenBank/DDBJ databases">
        <title>Cultivation and genomic characterization of new, ubiquitous marine nitrite-oxidizing bacteria from the Nitrospirales.</title>
        <authorList>
            <person name="Mueller A.J."/>
            <person name="Daebeler A."/>
            <person name="Herbold C.W."/>
            <person name="Kirkegaard R.H."/>
            <person name="Daims H."/>
        </authorList>
    </citation>
    <scope>NUCLEOTIDE SEQUENCE [LARGE SCALE GENOMIC DNA]</scope>
    <source>
        <strain evidence="1 2">DK</strain>
    </source>
</reference>
<dbReference type="KEGG" id="nneo:PQG83_12200"/>
<evidence type="ECO:0000313" key="2">
    <source>
        <dbReference type="Proteomes" id="UP001302494"/>
    </source>
</evidence>
<organism evidence="1 2">
    <name type="scientific">Candidatus Nitrospira neomarina</name>
    <dbReference type="NCBI Taxonomy" id="3020899"/>
    <lineage>
        <taxon>Bacteria</taxon>
        <taxon>Pseudomonadati</taxon>
        <taxon>Nitrospirota</taxon>
        <taxon>Nitrospiria</taxon>
        <taxon>Nitrospirales</taxon>
        <taxon>Nitrospiraceae</taxon>
        <taxon>Nitrospira</taxon>
    </lineage>
</organism>
<keyword evidence="2" id="KW-1185">Reference proteome</keyword>
<dbReference type="Proteomes" id="UP001302494">
    <property type="component" value="Chromosome"/>
</dbReference>
<dbReference type="EMBL" id="CP116968">
    <property type="protein sequence ID" value="WNM60523.1"/>
    <property type="molecule type" value="Genomic_DNA"/>
</dbReference>